<evidence type="ECO:0000313" key="2">
    <source>
        <dbReference type="Proteomes" id="UP000736335"/>
    </source>
</evidence>
<protein>
    <recommendedName>
        <fullName evidence="3">SnoaL-like domain-containing protein</fullName>
    </recommendedName>
</protein>
<accession>A0A9P6H6G4</accession>
<reference evidence="1" key="2">
    <citation type="submission" date="2020-11" db="EMBL/GenBank/DDBJ databases">
        <authorList>
            <consortium name="DOE Joint Genome Institute"/>
            <person name="Kuo A."/>
            <person name="Miyauchi S."/>
            <person name="Kiss E."/>
            <person name="Drula E."/>
            <person name="Kohler A."/>
            <person name="Sanchez-Garcia M."/>
            <person name="Andreopoulos B."/>
            <person name="Barry K.W."/>
            <person name="Bonito G."/>
            <person name="Buee M."/>
            <person name="Carver A."/>
            <person name="Chen C."/>
            <person name="Cichocki N."/>
            <person name="Clum A."/>
            <person name="Culley D."/>
            <person name="Crous P.W."/>
            <person name="Fauchery L."/>
            <person name="Girlanda M."/>
            <person name="Hayes R."/>
            <person name="Keri Z."/>
            <person name="Labutti K."/>
            <person name="Lipzen A."/>
            <person name="Lombard V."/>
            <person name="Magnuson J."/>
            <person name="Maillard F."/>
            <person name="Morin E."/>
            <person name="Murat C."/>
            <person name="Nolan M."/>
            <person name="Ohm R."/>
            <person name="Pangilinan J."/>
            <person name="Pereira M."/>
            <person name="Perotto S."/>
            <person name="Peter M."/>
            <person name="Riley R."/>
            <person name="Sitrit Y."/>
            <person name="Stielow B."/>
            <person name="Szollosi G."/>
            <person name="Zifcakova L."/>
            <person name="Stursova M."/>
            <person name="Spatafora J.W."/>
            <person name="Tedersoo L."/>
            <person name="Vaario L.-M."/>
            <person name="Yamada A."/>
            <person name="Yan M."/>
            <person name="Wang P."/>
            <person name="Xu J."/>
            <person name="Bruns T."/>
            <person name="Baldrian P."/>
            <person name="Vilgalys R."/>
            <person name="Henrissat B."/>
            <person name="Grigoriev I.V."/>
            <person name="Hibbett D."/>
            <person name="Nagy L.G."/>
            <person name="Martin F.M."/>
        </authorList>
    </citation>
    <scope>NUCLEOTIDE SEQUENCE</scope>
    <source>
        <strain evidence="1">UH-Tt-Lm1</strain>
    </source>
</reference>
<gene>
    <name evidence="1" type="ORF">BJ322DRAFT_444879</name>
</gene>
<reference evidence="1" key="1">
    <citation type="journal article" date="2020" name="Nat. Commun.">
        <title>Large-scale genome sequencing of mycorrhizal fungi provides insights into the early evolution of symbiotic traits.</title>
        <authorList>
            <person name="Miyauchi S."/>
            <person name="Kiss E."/>
            <person name="Kuo A."/>
            <person name="Drula E."/>
            <person name="Kohler A."/>
            <person name="Sanchez-Garcia M."/>
            <person name="Morin E."/>
            <person name="Andreopoulos B."/>
            <person name="Barry K.W."/>
            <person name="Bonito G."/>
            <person name="Buee M."/>
            <person name="Carver A."/>
            <person name="Chen C."/>
            <person name="Cichocki N."/>
            <person name="Clum A."/>
            <person name="Culley D."/>
            <person name="Crous P.W."/>
            <person name="Fauchery L."/>
            <person name="Girlanda M."/>
            <person name="Hayes R.D."/>
            <person name="Keri Z."/>
            <person name="LaButti K."/>
            <person name="Lipzen A."/>
            <person name="Lombard V."/>
            <person name="Magnuson J."/>
            <person name="Maillard F."/>
            <person name="Murat C."/>
            <person name="Nolan M."/>
            <person name="Ohm R.A."/>
            <person name="Pangilinan J."/>
            <person name="Pereira M.F."/>
            <person name="Perotto S."/>
            <person name="Peter M."/>
            <person name="Pfister S."/>
            <person name="Riley R."/>
            <person name="Sitrit Y."/>
            <person name="Stielow J.B."/>
            <person name="Szollosi G."/>
            <person name="Zifcakova L."/>
            <person name="Stursova M."/>
            <person name="Spatafora J.W."/>
            <person name="Tedersoo L."/>
            <person name="Vaario L.M."/>
            <person name="Yamada A."/>
            <person name="Yan M."/>
            <person name="Wang P."/>
            <person name="Xu J."/>
            <person name="Bruns T."/>
            <person name="Baldrian P."/>
            <person name="Vilgalys R."/>
            <person name="Dunand C."/>
            <person name="Henrissat B."/>
            <person name="Grigoriev I.V."/>
            <person name="Hibbett D."/>
            <person name="Nagy L.G."/>
            <person name="Martin F.M."/>
        </authorList>
    </citation>
    <scope>NUCLEOTIDE SEQUENCE</scope>
    <source>
        <strain evidence="1">UH-Tt-Lm1</strain>
    </source>
</reference>
<dbReference type="Proteomes" id="UP000736335">
    <property type="component" value="Unassembled WGS sequence"/>
</dbReference>
<dbReference type="OrthoDB" id="3758478at2759"/>
<dbReference type="EMBL" id="WIUZ02000020">
    <property type="protein sequence ID" value="KAF9779171.1"/>
    <property type="molecule type" value="Genomic_DNA"/>
</dbReference>
<evidence type="ECO:0000313" key="1">
    <source>
        <dbReference type="EMBL" id="KAF9779171.1"/>
    </source>
</evidence>
<sequence length="149" mass="16394">MPNINATTPQLKLVSDLVDAYFTLDIKNILPFVSKNYTYQTSPKVPDLPDAAKGDHLENFGRLLSLMTGMDATFDEVIEAPGKVVLQGSGWFQIPDGNKLDYDTVVILTIVEEDGELKVSEFKDFSDPEKRAKLYGWVAKTLATGGHAA</sequence>
<evidence type="ECO:0008006" key="3">
    <source>
        <dbReference type="Google" id="ProtNLM"/>
    </source>
</evidence>
<dbReference type="AlphaFoldDB" id="A0A9P6H6G4"/>
<organism evidence="1 2">
    <name type="scientific">Thelephora terrestris</name>
    <dbReference type="NCBI Taxonomy" id="56493"/>
    <lineage>
        <taxon>Eukaryota</taxon>
        <taxon>Fungi</taxon>
        <taxon>Dikarya</taxon>
        <taxon>Basidiomycota</taxon>
        <taxon>Agaricomycotina</taxon>
        <taxon>Agaricomycetes</taxon>
        <taxon>Thelephorales</taxon>
        <taxon>Thelephoraceae</taxon>
        <taxon>Thelephora</taxon>
    </lineage>
</organism>
<dbReference type="Gene3D" id="3.10.450.50">
    <property type="match status" value="1"/>
</dbReference>
<name>A0A9P6H6G4_9AGAM</name>
<dbReference type="InterPro" id="IPR032710">
    <property type="entry name" value="NTF2-like_dom_sf"/>
</dbReference>
<dbReference type="SUPFAM" id="SSF54427">
    <property type="entry name" value="NTF2-like"/>
    <property type="match status" value="1"/>
</dbReference>
<comment type="caution">
    <text evidence="1">The sequence shown here is derived from an EMBL/GenBank/DDBJ whole genome shotgun (WGS) entry which is preliminary data.</text>
</comment>
<proteinExistence type="predicted"/>
<keyword evidence="2" id="KW-1185">Reference proteome</keyword>